<proteinExistence type="predicted"/>
<name>A0A016E7A4_BACFG</name>
<reference evidence="1 2" key="1">
    <citation type="submission" date="2014-02" db="EMBL/GenBank/DDBJ databases">
        <authorList>
            <person name="Sears C."/>
            <person name="Carroll K."/>
            <person name="Sack B.R."/>
            <person name="Qadri F."/>
            <person name="Myers L.L."/>
            <person name="Chung G.-T."/>
            <person name="Escheverria P."/>
            <person name="Fraser C.M."/>
            <person name="Sadzewicz L."/>
            <person name="Shefchek K.A."/>
            <person name="Tallon L."/>
            <person name="Das S.P."/>
            <person name="Daugherty S."/>
            <person name="Mongodin E.F."/>
        </authorList>
    </citation>
    <scope>NUCLEOTIDE SEQUENCE [LARGE SCALE GENOMIC DNA]</scope>
    <source>
        <strain evidence="1 2">3976T8</strain>
    </source>
</reference>
<sequence>MKKTDWTDKMLAALVELYPVETTAYTAAVLNLSESTVKLKARELGLVKMAKSRWMERADYIRNHFQECSFSEIGKALGITRMSVGRIAAALGLKRSSEEKHQISSRIRIQMVKRERRRIVFGLEPITGIRVISNRAKVRVRSNMKSNGYIISEEHNVIYYTGTTERRERLESRGIRLGLHILPLPQDSSTLSSNIILQQPCSTDR</sequence>
<protein>
    <submittedName>
        <fullName evidence="1">Sigma-70, region 4 family protein</fullName>
    </submittedName>
</protein>
<accession>A0A016E7A4</accession>
<dbReference type="EMBL" id="JGDS01000053">
    <property type="protein sequence ID" value="EXZ73021.1"/>
    <property type="molecule type" value="Genomic_DNA"/>
</dbReference>
<evidence type="ECO:0000313" key="1">
    <source>
        <dbReference type="EMBL" id="EXZ73021.1"/>
    </source>
</evidence>
<evidence type="ECO:0000313" key="2">
    <source>
        <dbReference type="Proteomes" id="UP000020938"/>
    </source>
</evidence>
<organism evidence="1 2">
    <name type="scientific">Bacteroides fragilis str. 3976T8</name>
    <dbReference type="NCBI Taxonomy" id="1339314"/>
    <lineage>
        <taxon>Bacteria</taxon>
        <taxon>Pseudomonadati</taxon>
        <taxon>Bacteroidota</taxon>
        <taxon>Bacteroidia</taxon>
        <taxon>Bacteroidales</taxon>
        <taxon>Bacteroidaceae</taxon>
        <taxon>Bacteroides</taxon>
    </lineage>
</organism>
<comment type="caution">
    <text evidence="1">The sequence shown here is derived from an EMBL/GenBank/DDBJ whole genome shotgun (WGS) entry which is preliminary data.</text>
</comment>
<dbReference type="Proteomes" id="UP000020938">
    <property type="component" value="Unassembled WGS sequence"/>
</dbReference>
<gene>
    <name evidence="1" type="ORF">M123_2662</name>
</gene>
<dbReference type="AlphaFoldDB" id="A0A016E7A4"/>
<dbReference type="RefSeq" id="WP_185097373.1">
    <property type="nucleotide sequence ID" value="NZ_JGDS01000053.1"/>
</dbReference>
<dbReference type="PATRIC" id="fig|1339314.3.peg.2841"/>